<evidence type="ECO:0000313" key="7">
    <source>
        <dbReference type="EMBL" id="VAV87703.1"/>
    </source>
</evidence>
<dbReference type="GO" id="GO:0003924">
    <property type="term" value="F:GTPase activity"/>
    <property type="evidence" value="ECO:0007669"/>
    <property type="project" value="InterPro"/>
</dbReference>
<evidence type="ECO:0000256" key="3">
    <source>
        <dbReference type="ARBA" id="ARBA00022801"/>
    </source>
</evidence>
<dbReference type="SUPFAM" id="SSF52540">
    <property type="entry name" value="P-loop containing nucleoside triphosphate hydrolases"/>
    <property type="match status" value="1"/>
</dbReference>
<reference evidence="7" key="1">
    <citation type="submission" date="2018-06" db="EMBL/GenBank/DDBJ databases">
        <authorList>
            <person name="Zhirakovskaya E."/>
        </authorList>
    </citation>
    <scope>NUCLEOTIDE SEQUENCE</scope>
</reference>
<dbReference type="InterPro" id="IPR027417">
    <property type="entry name" value="P-loop_NTPase"/>
</dbReference>
<dbReference type="Pfam" id="PF00350">
    <property type="entry name" value="Dynamin_N"/>
    <property type="match status" value="1"/>
</dbReference>
<protein>
    <recommendedName>
        <fullName evidence="6">Dynamin N-terminal domain-containing protein</fullName>
    </recommendedName>
</protein>
<accession>A0A3B0RT56</accession>
<evidence type="ECO:0000256" key="4">
    <source>
        <dbReference type="ARBA" id="ARBA00023134"/>
    </source>
</evidence>
<dbReference type="AlphaFoldDB" id="A0A3B0RT56"/>
<dbReference type="PANTHER" id="PTHR10465">
    <property type="entry name" value="TRANSMEMBRANE GTPASE FZO1"/>
    <property type="match status" value="1"/>
</dbReference>
<gene>
    <name evidence="7" type="ORF">MNBD_ALPHA07-1597</name>
</gene>
<dbReference type="PANTHER" id="PTHR10465:SF0">
    <property type="entry name" value="SARCALUMENIN"/>
    <property type="match status" value="1"/>
</dbReference>
<evidence type="ECO:0000259" key="6">
    <source>
        <dbReference type="Pfam" id="PF00350"/>
    </source>
</evidence>
<evidence type="ECO:0000256" key="1">
    <source>
        <dbReference type="ARBA" id="ARBA00004370"/>
    </source>
</evidence>
<comment type="subcellular location">
    <subcellularLocation>
        <location evidence="1">Membrane</location>
    </subcellularLocation>
</comment>
<proteinExistence type="predicted"/>
<dbReference type="InterPro" id="IPR045063">
    <property type="entry name" value="Dynamin_N"/>
</dbReference>
<keyword evidence="3" id="KW-0378">Hydrolase</keyword>
<keyword evidence="2" id="KW-0547">Nucleotide-binding</keyword>
<organism evidence="7">
    <name type="scientific">hydrothermal vent metagenome</name>
    <dbReference type="NCBI Taxonomy" id="652676"/>
    <lineage>
        <taxon>unclassified sequences</taxon>
        <taxon>metagenomes</taxon>
        <taxon>ecological metagenomes</taxon>
    </lineage>
</organism>
<evidence type="ECO:0000256" key="5">
    <source>
        <dbReference type="ARBA" id="ARBA00023136"/>
    </source>
</evidence>
<name>A0A3B0RT56_9ZZZZ</name>
<dbReference type="EMBL" id="UOEG01000013">
    <property type="protein sequence ID" value="VAV87703.1"/>
    <property type="molecule type" value="Genomic_DNA"/>
</dbReference>
<dbReference type="InterPro" id="IPR027094">
    <property type="entry name" value="Mitofusin_fam"/>
</dbReference>
<sequence length="697" mass="78062">MSEQQPISEEDGLQVSNQTHLLAIGLERLNKFTDRLKKFEDTLDTVAEVGDDTTARQTGLLKTRLRAITPSITMIGQVKSGKTTLTNAMTGHPDLLPADVNPWTSVVTSLHINAELDDDAPVASFSFFNHDEWDKLVSTGGRLGELAQRSGAGDELEKVREQIATMREQTRARLGRNFEMLLGQSHDYGYLNDDLVQRYVCLGDDFDDDENDENAAPSQQGRFADITKSANLFFDRPEIPMSVCIRDTPGVNDTFMMREQITINSLRDSHICVVVLSAHQALTTMDMALIRLISNVRSRDVIIFVNRIDELADPAQQVPEIRESILQTLKDHNGPADPKLVFGSAYWANIAMTTEGLDHLVNDSAEAMLNWAEVALEGKGEPNPAEMVWRLSGVPELYDAISERIIEGIGRDKLTHAAKQAMNIVQGLQATSNVVQLRLDKDSDISLNKSGLKAQLDKIGPETQTELDEKLGVIMSNFTDRIDRSNAQFLDRAIESLMQHLEKHGHDEVWQYNPNGLRMLLRSSYQVLNRKYNAICSEVFSEAAHALEQAYKDAFNVPVEGFSIEHPNVPVFPAPVSLAQTIALDLQSTWWKRWWKRKRGYRAFTGDFYDLIKAEVDPIINEMKGGQMELIHESARKVLHDFVTEQRNILLDVTAKADVSVGDLDSLFGVKAQKERDKILNDIFSELEVLAQSGFGG</sequence>
<keyword evidence="4" id="KW-0342">GTP-binding</keyword>
<feature type="domain" description="Dynamin N-terminal" evidence="6">
    <location>
        <begin position="72"/>
        <end position="306"/>
    </location>
</feature>
<dbReference type="Gene3D" id="3.40.50.300">
    <property type="entry name" value="P-loop containing nucleotide triphosphate hydrolases"/>
    <property type="match status" value="1"/>
</dbReference>
<keyword evidence="5" id="KW-0472">Membrane</keyword>
<dbReference type="GO" id="GO:0016020">
    <property type="term" value="C:membrane"/>
    <property type="evidence" value="ECO:0007669"/>
    <property type="project" value="UniProtKB-SubCell"/>
</dbReference>
<dbReference type="GO" id="GO:0005525">
    <property type="term" value="F:GTP binding"/>
    <property type="evidence" value="ECO:0007669"/>
    <property type="project" value="UniProtKB-KW"/>
</dbReference>
<evidence type="ECO:0000256" key="2">
    <source>
        <dbReference type="ARBA" id="ARBA00022741"/>
    </source>
</evidence>